<dbReference type="RefSeq" id="WP_103079897.1">
    <property type="nucleotide sequence ID" value="NZ_CP021850.1"/>
</dbReference>
<gene>
    <name evidence="2" type="ORF">CDQ84_01230</name>
</gene>
<organism evidence="2 3">
    <name type="scientific">Clostridium thermosuccinogenes</name>
    <dbReference type="NCBI Taxonomy" id="84032"/>
    <lineage>
        <taxon>Bacteria</taxon>
        <taxon>Bacillati</taxon>
        <taxon>Bacillota</taxon>
        <taxon>Clostridia</taxon>
        <taxon>Eubacteriales</taxon>
        <taxon>Clostridiaceae</taxon>
        <taxon>Clostridium</taxon>
    </lineage>
</organism>
<accession>A0A2K2FRC0</accession>
<proteinExistence type="predicted"/>
<evidence type="ECO:0000313" key="3">
    <source>
        <dbReference type="Proteomes" id="UP000236151"/>
    </source>
</evidence>
<comment type="caution">
    <text evidence="2">The sequence shown here is derived from an EMBL/GenBank/DDBJ whole genome shotgun (WGS) entry which is preliminary data.</text>
</comment>
<keyword evidence="3" id="KW-1185">Reference proteome</keyword>
<keyword evidence="1" id="KW-1133">Transmembrane helix</keyword>
<protein>
    <submittedName>
        <fullName evidence="2">Uncharacterized protein</fullName>
    </submittedName>
</protein>
<evidence type="ECO:0000313" key="2">
    <source>
        <dbReference type="EMBL" id="PNU01318.1"/>
    </source>
</evidence>
<name>A0A2K2FRC0_9CLOT</name>
<dbReference type="EMBL" id="NIOJ01000002">
    <property type="protein sequence ID" value="PNU01318.1"/>
    <property type="molecule type" value="Genomic_DNA"/>
</dbReference>
<keyword evidence="1" id="KW-0472">Membrane</keyword>
<reference evidence="2 3" key="1">
    <citation type="submission" date="2017-06" db="EMBL/GenBank/DDBJ databases">
        <title>Investigating the central metabolism of Clostridium thermosuccinogenes.</title>
        <authorList>
            <person name="Koendjbiharie J.G."/>
            <person name="van Kranenburg R."/>
        </authorList>
    </citation>
    <scope>NUCLEOTIDE SEQUENCE [LARGE SCALE GENOMIC DNA]</scope>
    <source>
        <strain evidence="2 3">DSM 5806</strain>
    </source>
</reference>
<feature type="transmembrane region" description="Helical" evidence="1">
    <location>
        <begin position="28"/>
        <end position="48"/>
    </location>
</feature>
<dbReference type="Proteomes" id="UP000236151">
    <property type="component" value="Unassembled WGS sequence"/>
</dbReference>
<evidence type="ECO:0000256" key="1">
    <source>
        <dbReference type="SAM" id="Phobius"/>
    </source>
</evidence>
<sequence length="70" mass="7938">MAIVLAVFAILIFYDVQKFIREKERARVFLLYGFFMATSLTVSLLLAAGRRPSSPAQWIEAVLKMMGVLK</sequence>
<dbReference type="AlphaFoldDB" id="A0A2K2FRC0"/>
<keyword evidence="1" id="KW-0812">Transmembrane</keyword>
<dbReference type="OrthoDB" id="2112977at2"/>